<evidence type="ECO:0000256" key="1">
    <source>
        <dbReference type="SAM" id="Phobius"/>
    </source>
</evidence>
<dbReference type="EMBL" id="AP008233">
    <property type="protein sequence ID" value="BAE75720.1"/>
    <property type="molecule type" value="Genomic_DNA"/>
</dbReference>
<keyword evidence="3" id="KW-0614">Plasmid</keyword>
<proteinExistence type="predicted"/>
<evidence type="ECO:0000313" key="3">
    <source>
        <dbReference type="EMBL" id="BAE75720.1"/>
    </source>
</evidence>
<protein>
    <recommendedName>
        <fullName evidence="2">DUF2726 domain-containing protein</fullName>
    </recommendedName>
</protein>
<dbReference type="InterPro" id="IPR024402">
    <property type="entry name" value="DUF2726"/>
</dbReference>
<geneLocation type="plasmid" evidence="3 4">
    <name>pSG1</name>
</geneLocation>
<reference evidence="3 4" key="1">
    <citation type="journal article" date="2006" name="Genome Res.">
        <title>Massive genome erosion and functional adaptations provide insights into the symbiotic lifestyle of Sodalis glossinidius in the tsetse host.</title>
        <authorList>
            <person name="Toh H."/>
            <person name="Weiss B.L."/>
            <person name="Perkin S.A.H."/>
            <person name="Yamashita A."/>
            <person name="Oshima K."/>
            <person name="Hattori M."/>
            <person name="Aksoy S."/>
        </authorList>
    </citation>
    <scope>NUCLEOTIDE SEQUENCE [LARGE SCALE GENOMIC DNA]</scope>
    <source>
        <strain evidence="4">morsitans</strain>
    </source>
</reference>
<dbReference type="AlphaFoldDB" id="Q2NQ55"/>
<evidence type="ECO:0000313" key="4">
    <source>
        <dbReference type="Proteomes" id="UP000001932"/>
    </source>
</evidence>
<accession>Q2NQ55</accession>
<dbReference type="HOGENOM" id="CLU_1554255_0_0_6"/>
<keyword evidence="1" id="KW-0472">Membrane</keyword>
<dbReference type="Proteomes" id="UP000001932">
    <property type="component" value="Plasmid pSG1"/>
</dbReference>
<sequence>MAIDITGEEMDITLWGALIVLLAIFFALCRLMKNLIGGRSAPGGVYVRKPFLTNGERAFLSQLQEFMPDGDSVMAKVRVVDLVEVNPKQAIDATMRLRFLKPLAHWHADFVWLDPQLRVKAVIMLDEITHQFKKRLRLDKPFHQAMAQAGIRVLRVNGFTDFTEQATHCDAL</sequence>
<feature type="transmembrane region" description="Helical" evidence="1">
    <location>
        <begin position="12"/>
        <end position="31"/>
    </location>
</feature>
<keyword evidence="4" id="KW-1185">Reference proteome</keyword>
<keyword evidence="1" id="KW-1133">Transmembrane helix</keyword>
<dbReference type="KEGG" id="sgl:SGP1_0013"/>
<name>Q2NQ55_SODGM</name>
<keyword evidence="1" id="KW-0812">Transmembrane</keyword>
<evidence type="ECO:0000259" key="2">
    <source>
        <dbReference type="Pfam" id="PF10881"/>
    </source>
</evidence>
<dbReference type="BioCyc" id="SGLO343509:SGP1_RS22235-MONOMER"/>
<gene>
    <name evidence="3" type="ordered locus">SGP1_0013</name>
</gene>
<dbReference type="Pfam" id="PF10881">
    <property type="entry name" value="DUF2726"/>
    <property type="match status" value="1"/>
</dbReference>
<organism evidence="3 4">
    <name type="scientific">Sodalis glossinidius (strain morsitans)</name>
    <dbReference type="NCBI Taxonomy" id="343509"/>
    <lineage>
        <taxon>Bacteria</taxon>
        <taxon>Pseudomonadati</taxon>
        <taxon>Pseudomonadota</taxon>
        <taxon>Gammaproteobacteria</taxon>
        <taxon>Enterobacterales</taxon>
        <taxon>Bruguierivoracaceae</taxon>
        <taxon>Sodalis</taxon>
    </lineage>
</organism>
<feature type="domain" description="DUF2726" evidence="2">
    <location>
        <begin position="49"/>
        <end position="157"/>
    </location>
</feature>